<evidence type="ECO:0000313" key="1">
    <source>
        <dbReference type="EMBL" id="EGO19296.1"/>
    </source>
</evidence>
<proteinExistence type="predicted"/>
<reference evidence="1" key="1">
    <citation type="submission" date="2011-04" db="EMBL/GenBank/DDBJ databases">
        <title>Evolution of plant cell wall degrading machinery underlies the functional diversity of forest fungi.</title>
        <authorList>
            <consortium name="US DOE Joint Genome Institute (JGI-PGF)"/>
            <person name="Eastwood D.C."/>
            <person name="Floudas D."/>
            <person name="Binder M."/>
            <person name="Majcherczyk A."/>
            <person name="Schneider P."/>
            <person name="Aerts A."/>
            <person name="Asiegbu F.O."/>
            <person name="Baker S.E."/>
            <person name="Barry K."/>
            <person name="Bendiksby M."/>
            <person name="Blumentritt M."/>
            <person name="Coutinho P.M."/>
            <person name="Cullen D."/>
            <person name="Cullen D."/>
            <person name="Gathman A."/>
            <person name="Goodell B."/>
            <person name="Henrissat B."/>
            <person name="Ihrmark K."/>
            <person name="Kauserud H."/>
            <person name="Kohler A."/>
            <person name="LaButti K."/>
            <person name="Lapidus A."/>
            <person name="Lavin J.L."/>
            <person name="Lee Y.-H."/>
            <person name="Lindquist E."/>
            <person name="Lilly W."/>
            <person name="Lucas S."/>
            <person name="Morin E."/>
            <person name="Murat C."/>
            <person name="Oguiza J.A."/>
            <person name="Park J."/>
            <person name="Pisabarro A.G."/>
            <person name="Riley R."/>
            <person name="Rosling A."/>
            <person name="Salamov A."/>
            <person name="Schmidt O."/>
            <person name="Schmutz J."/>
            <person name="Skrede I."/>
            <person name="Stenlid J."/>
            <person name="Wiebenga A."/>
            <person name="Xie X."/>
            <person name="Kues U."/>
            <person name="Hibbett D.S."/>
            <person name="Hoffmeister D."/>
            <person name="Hogberg N."/>
            <person name="Martin F."/>
            <person name="Grigoriev I.V."/>
            <person name="Watkinson S.C."/>
        </authorList>
    </citation>
    <scope>NUCLEOTIDE SEQUENCE</scope>
    <source>
        <strain evidence="1">S7.9</strain>
    </source>
</reference>
<dbReference type="RefSeq" id="XP_007324017.1">
    <property type="nucleotide sequence ID" value="XM_007323955.1"/>
</dbReference>
<dbReference type="EMBL" id="GL945444">
    <property type="protein sequence ID" value="EGO19296.1"/>
    <property type="molecule type" value="Genomic_DNA"/>
</dbReference>
<protein>
    <submittedName>
        <fullName evidence="1">Uncharacterized protein</fullName>
    </submittedName>
</protein>
<dbReference type="AlphaFoldDB" id="F8PC96"/>
<name>F8PC96_SERL9</name>
<dbReference type="KEGG" id="sla:SERLADRAFT_402694"/>
<feature type="non-terminal residue" evidence="1">
    <location>
        <position position="52"/>
    </location>
</feature>
<accession>F8PC96</accession>
<organism>
    <name type="scientific">Serpula lacrymans var. lacrymans (strain S7.9)</name>
    <name type="common">Dry rot fungus</name>
    <dbReference type="NCBI Taxonomy" id="578457"/>
    <lineage>
        <taxon>Eukaryota</taxon>
        <taxon>Fungi</taxon>
        <taxon>Dikarya</taxon>
        <taxon>Basidiomycota</taxon>
        <taxon>Agaricomycotina</taxon>
        <taxon>Agaricomycetes</taxon>
        <taxon>Agaricomycetidae</taxon>
        <taxon>Boletales</taxon>
        <taxon>Coniophorineae</taxon>
        <taxon>Serpulaceae</taxon>
        <taxon>Serpula</taxon>
    </lineage>
</organism>
<gene>
    <name evidence="1" type="ORF">SERLADRAFT_402694</name>
</gene>
<dbReference type="Proteomes" id="UP000008064">
    <property type="component" value="Unassembled WGS sequence"/>
</dbReference>
<sequence>MFEAARLLDRISAPANQGPNAFPVDDTLHFDHGVRARVTKHVALYLHTEAAI</sequence>
<dbReference type="HOGENOM" id="CLU_3093220_0_0_1"/>
<dbReference type="GeneID" id="18812189"/>